<dbReference type="PANTHER" id="PTHR30231:SF4">
    <property type="entry name" value="PROTEIN NEN2"/>
    <property type="match status" value="1"/>
</dbReference>
<dbReference type="SUPFAM" id="SSF53098">
    <property type="entry name" value="Ribonuclease H-like"/>
    <property type="match status" value="1"/>
</dbReference>
<dbReference type="GO" id="GO:0004527">
    <property type="term" value="F:exonuclease activity"/>
    <property type="evidence" value="ECO:0007669"/>
    <property type="project" value="UniProtKB-KW"/>
</dbReference>
<dbReference type="PANTHER" id="PTHR30231">
    <property type="entry name" value="DNA POLYMERASE III SUBUNIT EPSILON"/>
    <property type="match status" value="1"/>
</dbReference>
<evidence type="ECO:0000313" key="5">
    <source>
        <dbReference type="EMBL" id="WNC68666.1"/>
    </source>
</evidence>
<name>A0ABY9TIZ1_9GAMM</name>
<keyword evidence="3 5" id="KW-0269">Exonuclease</keyword>
<dbReference type="Gene3D" id="3.30.420.10">
    <property type="entry name" value="Ribonuclease H-like superfamily/Ribonuclease H"/>
    <property type="match status" value="1"/>
</dbReference>
<accession>A0ABY9TIZ1</accession>
<dbReference type="RefSeq" id="WP_348387820.1">
    <property type="nucleotide sequence ID" value="NZ_CP134146.1"/>
</dbReference>
<evidence type="ECO:0000256" key="1">
    <source>
        <dbReference type="ARBA" id="ARBA00022722"/>
    </source>
</evidence>
<feature type="domain" description="Exonuclease" evidence="4">
    <location>
        <begin position="51"/>
        <end position="225"/>
    </location>
</feature>
<dbReference type="InterPro" id="IPR036397">
    <property type="entry name" value="RNaseH_sf"/>
</dbReference>
<protein>
    <submittedName>
        <fullName evidence="5">Exonuclease domain-containing protein</fullName>
    </submittedName>
</protein>
<dbReference type="InterPro" id="IPR012337">
    <property type="entry name" value="RNaseH-like_sf"/>
</dbReference>
<dbReference type="InterPro" id="IPR013520">
    <property type="entry name" value="Ribonucl_H"/>
</dbReference>
<evidence type="ECO:0000256" key="2">
    <source>
        <dbReference type="ARBA" id="ARBA00022801"/>
    </source>
</evidence>
<dbReference type="CDD" id="cd06127">
    <property type="entry name" value="DEDDh"/>
    <property type="match status" value="1"/>
</dbReference>
<dbReference type="Pfam" id="PF00929">
    <property type="entry name" value="RNase_T"/>
    <property type="match status" value="1"/>
</dbReference>
<keyword evidence="6" id="KW-1185">Reference proteome</keyword>
<sequence>MMKGKLKQIINRFKNLNAQRLELLAKAPEGPLKQFLSVPFPDNKTAISDVDILAVDFETTGLNAKTDQLLSVGYVLVEHGFIKLAKSTHEVVQSQGDLHKDNVVIHQITDDEKANGLALELVVEKMLNALAGKVMLVHYANIERSFLRQACIELYGMAPVWPIIDTLALAKKRLDRSDTAYDPNQLRLINLRHSYGLPAHHEHNALNDAIATGELFLAQMHHYDHGFNTPLKEFIS</sequence>
<keyword evidence="1" id="KW-0540">Nuclease</keyword>
<reference evidence="6" key="1">
    <citation type="submission" date="2023-09" db="EMBL/GenBank/DDBJ databases">
        <authorList>
            <person name="Li S."/>
            <person name="Li X."/>
            <person name="Zhang C."/>
            <person name="Zhao Z."/>
        </authorList>
    </citation>
    <scope>NUCLEOTIDE SEQUENCE [LARGE SCALE GENOMIC DNA]</scope>
    <source>
        <strain evidence="6">SQ345</strain>
    </source>
</reference>
<organism evidence="5 6">
    <name type="scientific">Thalassotalea nanhaiensis</name>
    <dbReference type="NCBI Taxonomy" id="3065648"/>
    <lineage>
        <taxon>Bacteria</taxon>
        <taxon>Pseudomonadati</taxon>
        <taxon>Pseudomonadota</taxon>
        <taxon>Gammaproteobacteria</taxon>
        <taxon>Alteromonadales</taxon>
        <taxon>Colwelliaceae</taxon>
        <taxon>Thalassotalea</taxon>
    </lineage>
</organism>
<dbReference type="EMBL" id="CP134146">
    <property type="protein sequence ID" value="WNC68666.1"/>
    <property type="molecule type" value="Genomic_DNA"/>
</dbReference>
<dbReference type="Proteomes" id="UP001248581">
    <property type="component" value="Chromosome"/>
</dbReference>
<keyword evidence="2" id="KW-0378">Hydrolase</keyword>
<evidence type="ECO:0000313" key="6">
    <source>
        <dbReference type="Proteomes" id="UP001248581"/>
    </source>
</evidence>
<evidence type="ECO:0000256" key="3">
    <source>
        <dbReference type="ARBA" id="ARBA00022839"/>
    </source>
</evidence>
<gene>
    <name evidence="5" type="ORF">RI845_00620</name>
</gene>
<proteinExistence type="predicted"/>
<dbReference type="SMART" id="SM00479">
    <property type="entry name" value="EXOIII"/>
    <property type="match status" value="1"/>
</dbReference>
<evidence type="ECO:0000259" key="4">
    <source>
        <dbReference type="SMART" id="SM00479"/>
    </source>
</evidence>